<protein>
    <submittedName>
        <fullName evidence="1">Uncharacterized protein</fullName>
    </submittedName>
</protein>
<evidence type="ECO:0000313" key="1">
    <source>
        <dbReference type="EMBL" id="CAL1387174.1"/>
    </source>
</evidence>
<reference evidence="1 2" key="1">
    <citation type="submission" date="2024-04" db="EMBL/GenBank/DDBJ databases">
        <authorList>
            <person name="Fracassetti M."/>
        </authorList>
    </citation>
    <scope>NUCLEOTIDE SEQUENCE [LARGE SCALE GENOMIC DNA]</scope>
</reference>
<organism evidence="1 2">
    <name type="scientific">Linum trigynum</name>
    <dbReference type="NCBI Taxonomy" id="586398"/>
    <lineage>
        <taxon>Eukaryota</taxon>
        <taxon>Viridiplantae</taxon>
        <taxon>Streptophyta</taxon>
        <taxon>Embryophyta</taxon>
        <taxon>Tracheophyta</taxon>
        <taxon>Spermatophyta</taxon>
        <taxon>Magnoliopsida</taxon>
        <taxon>eudicotyledons</taxon>
        <taxon>Gunneridae</taxon>
        <taxon>Pentapetalae</taxon>
        <taxon>rosids</taxon>
        <taxon>fabids</taxon>
        <taxon>Malpighiales</taxon>
        <taxon>Linaceae</taxon>
        <taxon>Linum</taxon>
    </lineage>
</organism>
<evidence type="ECO:0000313" key="2">
    <source>
        <dbReference type="Proteomes" id="UP001497516"/>
    </source>
</evidence>
<keyword evidence="2" id="KW-1185">Reference proteome</keyword>
<gene>
    <name evidence="1" type="ORF">LTRI10_LOCUS28172</name>
</gene>
<accession>A0AAV2EMY5</accession>
<sequence length="112" mass="12609">MSIKDGCSTSFWTDNWVDNGESLLDLACEDGPEIDSKTAVAEFGTSSGEWNIPKHCSCLLEDVVLQVLGIQPPRVDSREDIMTWGSENDGHFRVRSAYEIRKWEVDRDADID</sequence>
<name>A0AAV2EMY5_9ROSI</name>
<dbReference type="AlphaFoldDB" id="A0AAV2EMY5"/>
<dbReference type="Proteomes" id="UP001497516">
    <property type="component" value="Chromosome 5"/>
</dbReference>
<proteinExistence type="predicted"/>
<dbReference type="EMBL" id="OZ034818">
    <property type="protein sequence ID" value="CAL1387174.1"/>
    <property type="molecule type" value="Genomic_DNA"/>
</dbReference>